<sequence>MFDAHEKSEKLIDDNSYSIVIEEDSDSTDVDNTPYYSPDFSFTKYLSDATRSESFLIFLFCSLWYVSAIFSSNSGKSIMNVFNYPVTLSIFHFLCNVIFSFFFSLTYPKKLKTKVSLDDLRSVVIISTNQVISHVVNSYAISFAPVSLVNTIKGISPFFTVVICKIIFGTKYSKRVYLSLIPLILGIAMTSFRAVGLTPIGFFFCLFAALTTTLGGIISKYVINLLSNKENSSKIISKPKSKTAKYKVLYHSAITSLIFAFPIWVLSEGKVIVPQFFRYLSNAPSYQSDSTSTLSHQNDTQNLIFVLPFLFFVHGFFHTAQAFFSISMIDITTPVTFSITSLLKRVVVIIAAIIWFNQKITAFQSVGILIFFFGLYMYSTSKKQK</sequence>
<dbReference type="Gene3D" id="1.10.3730.20">
    <property type="match status" value="1"/>
</dbReference>
<keyword evidence="4 5" id="KW-0472">Membrane</keyword>
<feature type="transmembrane region" description="Helical" evidence="5">
    <location>
        <begin position="201"/>
        <end position="227"/>
    </location>
</feature>
<evidence type="ECO:0000313" key="7">
    <source>
        <dbReference type="EMBL" id="OMJ11434.1"/>
    </source>
</evidence>
<reference evidence="8" key="1">
    <citation type="submission" date="2017-01" db="EMBL/GenBank/DDBJ databases">
        <authorList>
            <person name="Wang Y."/>
            <person name="White M."/>
            <person name="Kvist S."/>
            <person name="Moncalvo J.-M."/>
        </authorList>
    </citation>
    <scope>NUCLEOTIDE SEQUENCE [LARGE SCALE GENOMIC DNA]</scope>
    <source>
        <strain evidence="8">ID-206-W2</strain>
    </source>
</reference>
<keyword evidence="3 5" id="KW-1133">Transmembrane helix</keyword>
<dbReference type="GO" id="GO:0016020">
    <property type="term" value="C:membrane"/>
    <property type="evidence" value="ECO:0007669"/>
    <property type="project" value="UniProtKB-SubCell"/>
</dbReference>
<dbReference type="Pfam" id="PF03151">
    <property type="entry name" value="TPT"/>
    <property type="match status" value="1"/>
</dbReference>
<feature type="transmembrane region" description="Helical" evidence="5">
    <location>
        <begin position="54"/>
        <end position="72"/>
    </location>
</feature>
<evidence type="ECO:0000256" key="1">
    <source>
        <dbReference type="ARBA" id="ARBA00004141"/>
    </source>
</evidence>
<feature type="transmembrane region" description="Helical" evidence="5">
    <location>
        <begin position="362"/>
        <end position="379"/>
    </location>
</feature>
<evidence type="ECO:0000256" key="5">
    <source>
        <dbReference type="SAM" id="Phobius"/>
    </source>
</evidence>
<proteinExistence type="predicted"/>
<dbReference type="Proteomes" id="UP000187429">
    <property type="component" value="Unassembled WGS sequence"/>
</dbReference>
<dbReference type="EMBL" id="LSSM01006071">
    <property type="protein sequence ID" value="OMJ11434.1"/>
    <property type="molecule type" value="Genomic_DNA"/>
</dbReference>
<feature type="transmembrane region" description="Helical" evidence="5">
    <location>
        <begin position="248"/>
        <end position="267"/>
    </location>
</feature>
<dbReference type="InterPro" id="IPR004853">
    <property type="entry name" value="Sugar_P_trans_dom"/>
</dbReference>
<evidence type="ECO:0000256" key="4">
    <source>
        <dbReference type="ARBA" id="ARBA00023136"/>
    </source>
</evidence>
<evidence type="ECO:0000256" key="3">
    <source>
        <dbReference type="ARBA" id="ARBA00022989"/>
    </source>
</evidence>
<keyword evidence="8" id="KW-1185">Reference proteome</keyword>
<organism evidence="7 8">
    <name type="scientific">Smittium culicis</name>
    <dbReference type="NCBI Taxonomy" id="133412"/>
    <lineage>
        <taxon>Eukaryota</taxon>
        <taxon>Fungi</taxon>
        <taxon>Fungi incertae sedis</taxon>
        <taxon>Zoopagomycota</taxon>
        <taxon>Kickxellomycotina</taxon>
        <taxon>Harpellomycetes</taxon>
        <taxon>Harpellales</taxon>
        <taxon>Legeriomycetaceae</taxon>
        <taxon>Smittium</taxon>
    </lineage>
</organism>
<feature type="transmembrane region" description="Helical" evidence="5">
    <location>
        <begin position="303"/>
        <end position="324"/>
    </location>
</feature>
<dbReference type="PANTHER" id="PTHR11132">
    <property type="entry name" value="SOLUTE CARRIER FAMILY 35"/>
    <property type="match status" value="1"/>
</dbReference>
<dbReference type="InterPro" id="IPR050186">
    <property type="entry name" value="TPT_transporter"/>
</dbReference>
<evidence type="ECO:0000256" key="2">
    <source>
        <dbReference type="ARBA" id="ARBA00022692"/>
    </source>
</evidence>
<name>A0A1R1X9X0_9FUNG</name>
<feature type="transmembrane region" description="Helical" evidence="5">
    <location>
        <begin position="176"/>
        <end position="195"/>
    </location>
</feature>
<protein>
    <submittedName>
        <fullName evidence="7">Putative transporter</fullName>
    </submittedName>
</protein>
<keyword evidence="2 5" id="KW-0812">Transmembrane</keyword>
<dbReference type="OrthoDB" id="1588579at2759"/>
<dbReference type="SUPFAM" id="SSF103481">
    <property type="entry name" value="Multidrug resistance efflux transporter EmrE"/>
    <property type="match status" value="2"/>
</dbReference>
<accession>A0A1R1X9X0</accession>
<comment type="subcellular location">
    <subcellularLocation>
        <location evidence="1">Membrane</location>
        <topology evidence="1">Multi-pass membrane protein</topology>
    </subcellularLocation>
</comment>
<feature type="transmembrane region" description="Helical" evidence="5">
    <location>
        <begin position="336"/>
        <end position="356"/>
    </location>
</feature>
<evidence type="ECO:0000313" key="8">
    <source>
        <dbReference type="Proteomes" id="UP000187429"/>
    </source>
</evidence>
<comment type="caution">
    <text evidence="7">The sequence shown here is derived from an EMBL/GenBank/DDBJ whole genome shotgun (WGS) entry which is preliminary data.</text>
</comment>
<dbReference type="AlphaFoldDB" id="A0A1R1X9X0"/>
<feature type="transmembrane region" description="Helical" evidence="5">
    <location>
        <begin position="84"/>
        <end position="107"/>
    </location>
</feature>
<feature type="domain" description="Sugar phosphate transporter" evidence="6">
    <location>
        <begin position="58"/>
        <end position="379"/>
    </location>
</feature>
<evidence type="ECO:0000259" key="6">
    <source>
        <dbReference type="Pfam" id="PF03151"/>
    </source>
</evidence>
<gene>
    <name evidence="7" type="ORF">AYI69_g9831</name>
</gene>
<dbReference type="InterPro" id="IPR037185">
    <property type="entry name" value="EmrE-like"/>
</dbReference>